<accession>A0A9D0ZIQ7</accession>
<dbReference type="SMART" id="SM00458">
    <property type="entry name" value="RICIN"/>
    <property type="match status" value="3"/>
</dbReference>
<feature type="domain" description="Ricin B lectin" evidence="1">
    <location>
        <begin position="221"/>
        <end position="359"/>
    </location>
</feature>
<comment type="caution">
    <text evidence="2">The sequence shown here is derived from an EMBL/GenBank/DDBJ whole genome shotgun (WGS) entry which is preliminary data.</text>
</comment>
<feature type="domain" description="Ricin B lectin" evidence="1">
    <location>
        <begin position="537"/>
        <end position="677"/>
    </location>
</feature>
<protein>
    <submittedName>
        <fullName evidence="2">RICIN domain-containing protein</fullName>
    </submittedName>
</protein>
<reference evidence="2" key="1">
    <citation type="submission" date="2020-10" db="EMBL/GenBank/DDBJ databases">
        <authorList>
            <person name="Gilroy R."/>
        </authorList>
    </citation>
    <scope>NUCLEOTIDE SEQUENCE</scope>
    <source>
        <strain evidence="2">ChiSjej1B19-3389</strain>
    </source>
</reference>
<dbReference type="SUPFAM" id="SSF55486">
    <property type="entry name" value="Metalloproteases ('zincins'), catalytic domain"/>
    <property type="match status" value="1"/>
</dbReference>
<dbReference type="InterPro" id="IPR024079">
    <property type="entry name" value="MetalloPept_cat_dom_sf"/>
</dbReference>
<dbReference type="InterPro" id="IPR035992">
    <property type="entry name" value="Ricin_B-like_lectins"/>
</dbReference>
<dbReference type="Gene3D" id="3.40.390.10">
    <property type="entry name" value="Collagenase (Catalytic Domain)"/>
    <property type="match status" value="1"/>
</dbReference>
<evidence type="ECO:0000259" key="1">
    <source>
        <dbReference type="SMART" id="SM00458"/>
    </source>
</evidence>
<evidence type="ECO:0000313" key="3">
    <source>
        <dbReference type="Proteomes" id="UP000886787"/>
    </source>
</evidence>
<dbReference type="Proteomes" id="UP000886787">
    <property type="component" value="Unassembled WGS sequence"/>
</dbReference>
<organism evidence="2 3">
    <name type="scientific">Candidatus Scatavimonas merdigallinarum</name>
    <dbReference type="NCBI Taxonomy" id="2840914"/>
    <lineage>
        <taxon>Bacteria</taxon>
        <taxon>Bacillati</taxon>
        <taxon>Bacillota</taxon>
        <taxon>Clostridia</taxon>
        <taxon>Eubacteriales</taxon>
        <taxon>Oscillospiraceae</taxon>
        <taxon>Oscillospiraceae incertae sedis</taxon>
        <taxon>Candidatus Scatavimonas</taxon>
    </lineage>
</organism>
<dbReference type="Pfam" id="PF14200">
    <property type="entry name" value="RicinB_lectin_2"/>
    <property type="match status" value="5"/>
</dbReference>
<feature type="domain" description="Ricin B lectin" evidence="1">
    <location>
        <begin position="371"/>
        <end position="514"/>
    </location>
</feature>
<dbReference type="Gene3D" id="2.80.10.50">
    <property type="match status" value="8"/>
</dbReference>
<evidence type="ECO:0000313" key="2">
    <source>
        <dbReference type="EMBL" id="HIQ81009.1"/>
    </source>
</evidence>
<dbReference type="EMBL" id="DVFW01000031">
    <property type="protein sequence ID" value="HIQ81009.1"/>
    <property type="molecule type" value="Genomic_DNA"/>
</dbReference>
<dbReference type="SUPFAM" id="SSF50370">
    <property type="entry name" value="Ricin B-like lectins"/>
    <property type="match status" value="4"/>
</dbReference>
<gene>
    <name evidence="2" type="ORF">IAD32_06970</name>
</gene>
<dbReference type="InterPro" id="IPR000772">
    <property type="entry name" value="Ricin_B_lectin"/>
</dbReference>
<sequence length="877" mass="97556">MLSKKMGKIALSILLSVILFLSAVISIGAATDSTSENETAEDYRPYGYTDPEKPIEGRTYFIRSKSSGKYITLTEDTEEEVTIITQQAYTGNDDQKWTLSDPDGDGIYHLLSLASGNTLAISVTPAINANNTVADVQPVSTTIGSILFKIEQTTDGASYKLLTQCSHYNKVLAVRGASQYNGAKIIQYDYNGTWNDEWFFESPIDDYSVFDPQHTPTPIDGDTYYLKNLNSGLYLSLGNNNTNVQQSRFDGTESQKWKFALQGDGTYKLSNAALSSQNALTVENASTLNNANILVQPDTDSDAMKFKLVRNADGQTYRILTKLSNYQKCMTVYSAGTVHGINIIQYTYNAGQNDCWVLEKDRPVMQIENNKTYYIKNRRSGLYLDTLNSATTAGTQVIQQTLDPDAATQRWKIVNTANGIKIQSDASAETDLALSVENAQDSNDAAILLEEYNAQNDGMHFKIIKNSDGYSYRLLTKNSNFKKCATVQSASFFAGANIIQYNYNDGWNDAWILEPAIETNVYYDNHYVSENSLSDAEYYIKSKSSGLNLDVYWGYDEDGNNIIQWTPNGGDGQRWKFVPAGNGTYKIMTMLGNSTRGLSVNPADNSNNADIELKTYDNSSGMRFKILRNSDGLSYRIVSECSNFTKGLNVYYDGKEPGEEIIQYTYIGTGNDEWYLESIAQDTDLTVLEENPETHIVNGLKSYWEELSEAIYEKTSVHLVKSYIKVNSPVDQCASGNSSTCSHEERHKDWGVLLNWISSYNQQLHPGSFACLFTGTIYENGARGGLAYTAKNGNAFVMNYTQDGGLYSNVGVMAHEFTHNFGVFHHITEDPNGEAYNGVWSCCQGGLPGVDVCTQKPDYWCDHCLRKIIFFASAHAG</sequence>
<dbReference type="PROSITE" id="PS50231">
    <property type="entry name" value="RICIN_B_LECTIN"/>
    <property type="match status" value="3"/>
</dbReference>
<name>A0A9D0ZIQ7_9FIRM</name>
<dbReference type="CDD" id="cd00161">
    <property type="entry name" value="beta-trefoil_Ricin-like"/>
    <property type="match status" value="4"/>
</dbReference>
<dbReference type="GO" id="GO:0008237">
    <property type="term" value="F:metallopeptidase activity"/>
    <property type="evidence" value="ECO:0007669"/>
    <property type="project" value="InterPro"/>
</dbReference>
<proteinExistence type="predicted"/>
<reference evidence="2" key="2">
    <citation type="journal article" date="2021" name="PeerJ">
        <title>Extensive microbial diversity within the chicken gut microbiome revealed by metagenomics and culture.</title>
        <authorList>
            <person name="Gilroy R."/>
            <person name="Ravi A."/>
            <person name="Getino M."/>
            <person name="Pursley I."/>
            <person name="Horton D.L."/>
            <person name="Alikhan N.F."/>
            <person name="Baker D."/>
            <person name="Gharbi K."/>
            <person name="Hall N."/>
            <person name="Watson M."/>
            <person name="Adriaenssens E.M."/>
            <person name="Foster-Nyarko E."/>
            <person name="Jarju S."/>
            <person name="Secka A."/>
            <person name="Antonio M."/>
            <person name="Oren A."/>
            <person name="Chaudhuri R.R."/>
            <person name="La Ragione R."/>
            <person name="Hildebrand F."/>
            <person name="Pallen M.J."/>
        </authorList>
    </citation>
    <scope>NUCLEOTIDE SEQUENCE</scope>
    <source>
        <strain evidence="2">ChiSjej1B19-3389</strain>
    </source>
</reference>
<dbReference type="AlphaFoldDB" id="A0A9D0ZIQ7"/>